<dbReference type="PANTHER" id="PTHR47893:SF1">
    <property type="entry name" value="REGULATORY PROTEIN PCHR"/>
    <property type="match status" value="1"/>
</dbReference>
<proteinExistence type="predicted"/>
<evidence type="ECO:0000313" key="6">
    <source>
        <dbReference type="Proteomes" id="UP001560573"/>
    </source>
</evidence>
<sequence length="331" mass="38727">MAFSKPLQIFYKNDEHWFPQIGPQLNAVFDDTTLTFDNEIGSGRMYKAEIDAGLRLRRVELKFNREVIFIREPALRPGYFALVSNLSDQYIGTITNEHHFKLGSGTDNGIYFSSPLLAASYTFEPDTQYHLIFVVITYDRLRSFIASQSEEQKKFLYLIIDKEKPVYHFEWLDAHFLNILKDIDYQLGQRRSNNLLLHARTLELCYYMLQRVEQRHSNTSGHVHHEDIDKLNKIKSRLLEKYDQKCPSIDNAAQEAGMSPTKFKTLFKQVFGQTYYQFYKHVRMYKAKELLEQQKLNVSEVGYMLGYNNLSKFSKAFKDVFDITPGAVASQ</sequence>
<dbReference type="EMBL" id="JAULBC010000006">
    <property type="protein sequence ID" value="MEX6689416.1"/>
    <property type="molecule type" value="Genomic_DNA"/>
</dbReference>
<evidence type="ECO:0000256" key="1">
    <source>
        <dbReference type="ARBA" id="ARBA00023015"/>
    </source>
</evidence>
<keyword evidence="2" id="KW-0238">DNA-binding</keyword>
<evidence type="ECO:0000313" key="5">
    <source>
        <dbReference type="EMBL" id="MEX6689416.1"/>
    </source>
</evidence>
<dbReference type="Proteomes" id="UP001560573">
    <property type="component" value="Unassembled WGS sequence"/>
</dbReference>
<gene>
    <name evidence="5" type="ORF">QTN47_18040</name>
</gene>
<feature type="domain" description="HTH araC/xylS-type" evidence="4">
    <location>
        <begin position="232"/>
        <end position="331"/>
    </location>
</feature>
<protein>
    <submittedName>
        <fullName evidence="5">AraC family transcriptional regulator</fullName>
    </submittedName>
</protein>
<dbReference type="Pfam" id="PF12833">
    <property type="entry name" value="HTH_18"/>
    <property type="match status" value="1"/>
</dbReference>
<evidence type="ECO:0000256" key="3">
    <source>
        <dbReference type="ARBA" id="ARBA00023163"/>
    </source>
</evidence>
<dbReference type="SMART" id="SM00342">
    <property type="entry name" value="HTH_ARAC"/>
    <property type="match status" value="1"/>
</dbReference>
<evidence type="ECO:0000256" key="2">
    <source>
        <dbReference type="ARBA" id="ARBA00023125"/>
    </source>
</evidence>
<dbReference type="InterPro" id="IPR009057">
    <property type="entry name" value="Homeodomain-like_sf"/>
</dbReference>
<dbReference type="RefSeq" id="WP_369330823.1">
    <property type="nucleotide sequence ID" value="NZ_JAULBC010000006.1"/>
</dbReference>
<dbReference type="InterPro" id="IPR018062">
    <property type="entry name" value="HTH_AraC-typ_CS"/>
</dbReference>
<reference evidence="5 6" key="1">
    <citation type="submission" date="2023-07" db="EMBL/GenBank/DDBJ databases">
        <authorList>
            <person name="Lian W.-H."/>
        </authorList>
    </citation>
    <scope>NUCLEOTIDE SEQUENCE [LARGE SCALE GENOMIC DNA]</scope>
    <source>
        <strain evidence="5 6">SYSU DXS3180</strain>
    </source>
</reference>
<accession>A0ABV3ZJY8</accession>
<comment type="caution">
    <text evidence="5">The sequence shown here is derived from an EMBL/GenBank/DDBJ whole genome shotgun (WGS) entry which is preliminary data.</text>
</comment>
<dbReference type="InterPro" id="IPR053142">
    <property type="entry name" value="PchR_regulatory_protein"/>
</dbReference>
<dbReference type="Gene3D" id="1.10.10.60">
    <property type="entry name" value="Homeodomain-like"/>
    <property type="match status" value="2"/>
</dbReference>
<dbReference type="PROSITE" id="PS00041">
    <property type="entry name" value="HTH_ARAC_FAMILY_1"/>
    <property type="match status" value="1"/>
</dbReference>
<dbReference type="PROSITE" id="PS01124">
    <property type="entry name" value="HTH_ARAC_FAMILY_2"/>
    <property type="match status" value="1"/>
</dbReference>
<dbReference type="InterPro" id="IPR018060">
    <property type="entry name" value="HTH_AraC"/>
</dbReference>
<keyword evidence="6" id="KW-1185">Reference proteome</keyword>
<organism evidence="5 6">
    <name type="scientific">Danxiaibacter flavus</name>
    <dbReference type="NCBI Taxonomy" id="3049108"/>
    <lineage>
        <taxon>Bacteria</taxon>
        <taxon>Pseudomonadati</taxon>
        <taxon>Bacteroidota</taxon>
        <taxon>Chitinophagia</taxon>
        <taxon>Chitinophagales</taxon>
        <taxon>Chitinophagaceae</taxon>
        <taxon>Danxiaibacter</taxon>
    </lineage>
</organism>
<keyword evidence="1" id="KW-0805">Transcription regulation</keyword>
<dbReference type="SUPFAM" id="SSF46689">
    <property type="entry name" value="Homeodomain-like"/>
    <property type="match status" value="2"/>
</dbReference>
<dbReference type="PANTHER" id="PTHR47893">
    <property type="entry name" value="REGULATORY PROTEIN PCHR"/>
    <property type="match status" value="1"/>
</dbReference>
<keyword evidence="3" id="KW-0804">Transcription</keyword>
<name>A0ABV3ZJY8_9BACT</name>
<evidence type="ECO:0000259" key="4">
    <source>
        <dbReference type="PROSITE" id="PS01124"/>
    </source>
</evidence>